<dbReference type="AlphaFoldDB" id="A0AAD5M7S0"/>
<dbReference type="CDD" id="cd02440">
    <property type="entry name" value="AdoMet_MTases"/>
    <property type="match status" value="1"/>
</dbReference>
<evidence type="ECO:0008006" key="9">
    <source>
        <dbReference type="Google" id="ProtNLM"/>
    </source>
</evidence>
<sequence>MSDGDVGLLAKMPLPPTTTTTTTTMPSVKDFYEGLYFSPIYAKHHRVTCNVGFQRLSDCAGQDEELPTDLECVAQRFHEAHTPNDLHQLQLYRELLAMMETTGDSAKQGLQDSDSFSILDAGCGPGGGVCAIQSCFPRARITGVDISSQAIVRSKENWLGFSRHLRHEMQLPNGETLDPRPPRWVNQSCEHMSSISSASMDVVCAVQCLQEVQNVTAAVNEIARVLRPGGVLLVADFIPQDPNRDRLYLELLEEARSMHTTDESTWMLEQERLVTVHTALACKRNSARMEQLIQTHIPSEFRPDLETLFFVKDSMLYDQLQRGEMGYRFVCLRKRQDPMNPFSPNMRDGGECVDDVEGGEEEEGDEDEDDIYDDDLPNFYSYREFFPELELEVLKTHYDVIREEMEAVMQGTSWPFWPEKHYTEGESEWRVFPFCYTFPAHDATKTTWVSATSAMCPRTVAILQSIPNLRTALFSKLGPNTTLSAHRGWADLSNHILRCHLGLIVPTLENGKPCCSMVVGGEVVDHAERELMVFDDSKLHYAYNNHPEQTRLVLIVDLYRPDHLPRGRATGGHTDELDEFIENFGQQAFGGDDSDSEDT</sequence>
<dbReference type="SUPFAM" id="SSF53335">
    <property type="entry name" value="S-adenosyl-L-methionine-dependent methyltransferases"/>
    <property type="match status" value="1"/>
</dbReference>
<dbReference type="EMBL" id="JAKCXM010000019">
    <property type="protein sequence ID" value="KAJ0407656.1"/>
    <property type="molecule type" value="Genomic_DNA"/>
</dbReference>
<dbReference type="GO" id="GO:0051213">
    <property type="term" value="F:dioxygenase activity"/>
    <property type="evidence" value="ECO:0007669"/>
    <property type="project" value="UniProtKB-KW"/>
</dbReference>
<organism evidence="7 8">
    <name type="scientific">Pythium insidiosum</name>
    <name type="common">Pythiosis disease agent</name>
    <dbReference type="NCBI Taxonomy" id="114742"/>
    <lineage>
        <taxon>Eukaryota</taxon>
        <taxon>Sar</taxon>
        <taxon>Stramenopiles</taxon>
        <taxon>Oomycota</taxon>
        <taxon>Peronosporomycetes</taxon>
        <taxon>Pythiales</taxon>
        <taxon>Pythiaceae</taxon>
        <taxon>Pythium</taxon>
    </lineage>
</organism>
<keyword evidence="3" id="KW-0560">Oxidoreductase</keyword>
<dbReference type="PANTHER" id="PTHR46332">
    <property type="entry name" value="ASPARTATE BETA-HYDROXYLASE DOMAIN-CONTAINING PROTEIN 2"/>
    <property type="match status" value="1"/>
</dbReference>
<comment type="similarity">
    <text evidence="1">Belongs to the aspartyl/asparaginyl beta-hydroxylase family.</text>
</comment>
<dbReference type="GO" id="GO:0016020">
    <property type="term" value="C:membrane"/>
    <property type="evidence" value="ECO:0007669"/>
    <property type="project" value="TreeGrafter"/>
</dbReference>
<gene>
    <name evidence="7" type="ORF">P43SY_010197</name>
</gene>
<dbReference type="Pfam" id="PF05118">
    <property type="entry name" value="Asp_Arg_Hydrox"/>
    <property type="match status" value="1"/>
</dbReference>
<dbReference type="InterPro" id="IPR007803">
    <property type="entry name" value="Asp/Arg/Pro-Hydrxlase"/>
</dbReference>
<dbReference type="InterPro" id="IPR013217">
    <property type="entry name" value="Methyltransf_12"/>
</dbReference>
<feature type="compositionally biased region" description="Acidic residues" evidence="4">
    <location>
        <begin position="351"/>
        <end position="370"/>
    </location>
</feature>
<dbReference type="InterPro" id="IPR051821">
    <property type="entry name" value="Asp/Asn_beta-hydroxylase"/>
</dbReference>
<evidence type="ECO:0000259" key="5">
    <source>
        <dbReference type="Pfam" id="PF05118"/>
    </source>
</evidence>
<feature type="region of interest" description="Disordered" evidence="4">
    <location>
        <begin position="341"/>
        <end position="370"/>
    </location>
</feature>
<dbReference type="Gene3D" id="2.60.120.330">
    <property type="entry name" value="B-lactam Antibiotic, Isopenicillin N Synthase, Chain"/>
    <property type="match status" value="1"/>
</dbReference>
<dbReference type="PANTHER" id="PTHR46332:SF5">
    <property type="entry name" value="ASPARTATE BETA-HYDROXYLASE DOMAIN CONTAINING 2"/>
    <property type="match status" value="1"/>
</dbReference>
<accession>A0AAD5M7S0</accession>
<protein>
    <recommendedName>
        <fullName evidence="9">Aspartyl/asparaginy/proline hydroxylase domain-containing protein</fullName>
    </recommendedName>
</protein>
<dbReference type="InterPro" id="IPR029063">
    <property type="entry name" value="SAM-dependent_MTases_sf"/>
</dbReference>
<evidence type="ECO:0000313" key="7">
    <source>
        <dbReference type="EMBL" id="KAJ0407656.1"/>
    </source>
</evidence>
<comment type="caution">
    <text evidence="7">The sequence shown here is derived from an EMBL/GenBank/DDBJ whole genome shotgun (WGS) entry which is preliminary data.</text>
</comment>
<evidence type="ECO:0000259" key="6">
    <source>
        <dbReference type="Pfam" id="PF08242"/>
    </source>
</evidence>
<evidence type="ECO:0000256" key="3">
    <source>
        <dbReference type="ARBA" id="ARBA00023002"/>
    </source>
</evidence>
<evidence type="ECO:0000256" key="2">
    <source>
        <dbReference type="ARBA" id="ARBA00022964"/>
    </source>
</evidence>
<evidence type="ECO:0000256" key="1">
    <source>
        <dbReference type="ARBA" id="ARBA00007730"/>
    </source>
</evidence>
<name>A0AAD5M7S0_PYTIN</name>
<feature type="domain" description="Methyltransferase type 12" evidence="6">
    <location>
        <begin position="119"/>
        <end position="232"/>
    </location>
</feature>
<keyword evidence="8" id="KW-1185">Reference proteome</keyword>
<dbReference type="Pfam" id="PF08242">
    <property type="entry name" value="Methyltransf_12"/>
    <property type="match status" value="1"/>
</dbReference>
<evidence type="ECO:0000256" key="4">
    <source>
        <dbReference type="SAM" id="MobiDB-lite"/>
    </source>
</evidence>
<dbReference type="InterPro" id="IPR027443">
    <property type="entry name" value="IPNS-like_sf"/>
</dbReference>
<dbReference type="Gene3D" id="3.40.50.150">
    <property type="entry name" value="Vaccinia Virus protein VP39"/>
    <property type="match status" value="1"/>
</dbReference>
<keyword evidence="2" id="KW-0223">Dioxygenase</keyword>
<evidence type="ECO:0000313" key="8">
    <source>
        <dbReference type="Proteomes" id="UP001209570"/>
    </source>
</evidence>
<proteinExistence type="inferred from homology"/>
<feature type="domain" description="Aspartyl/asparaginy/proline hydroxylase" evidence="5">
    <location>
        <begin position="396"/>
        <end position="561"/>
    </location>
</feature>
<reference evidence="7" key="1">
    <citation type="submission" date="2021-12" db="EMBL/GenBank/DDBJ databases">
        <title>Prjna785345.</title>
        <authorList>
            <person name="Rujirawat T."/>
            <person name="Krajaejun T."/>
        </authorList>
    </citation>
    <scope>NUCLEOTIDE SEQUENCE</scope>
    <source>
        <strain evidence="7">Pi057C3</strain>
    </source>
</reference>
<dbReference type="SUPFAM" id="SSF51197">
    <property type="entry name" value="Clavaminate synthase-like"/>
    <property type="match status" value="1"/>
</dbReference>
<dbReference type="Proteomes" id="UP001209570">
    <property type="component" value="Unassembled WGS sequence"/>
</dbReference>